<accession>A0A376H0V7</accession>
<reference evidence="2 3" key="1">
    <citation type="submission" date="2018-06" db="EMBL/GenBank/DDBJ databases">
        <authorList>
            <consortium name="Pathogen Informatics"/>
            <person name="Doyle S."/>
        </authorList>
    </citation>
    <scope>NUCLEOTIDE SEQUENCE [LARGE SCALE GENOMIC DNA]</scope>
    <source>
        <strain evidence="2 3">NCTC12360</strain>
    </source>
</reference>
<protein>
    <submittedName>
        <fullName evidence="1 2">Aldose 1-epimerase</fullName>
        <ecNumber evidence="2">5.1.3.3</ecNumber>
    </submittedName>
</protein>
<dbReference type="SUPFAM" id="SSF74650">
    <property type="entry name" value="Galactose mutarotase-like"/>
    <property type="match status" value="1"/>
</dbReference>
<evidence type="ECO:0000313" key="3">
    <source>
        <dbReference type="Proteomes" id="UP000254807"/>
    </source>
</evidence>
<keyword evidence="2" id="KW-0413">Isomerase</keyword>
<dbReference type="Proteomes" id="UP001183682">
    <property type="component" value="Unassembled WGS sequence"/>
</dbReference>
<dbReference type="InterPro" id="IPR011013">
    <property type="entry name" value="Gal_mutarotase_sf_dom"/>
</dbReference>
<dbReference type="EMBL" id="UFYW01000001">
    <property type="protein sequence ID" value="STD82784.1"/>
    <property type="molecule type" value="Genomic_DNA"/>
</dbReference>
<dbReference type="Proteomes" id="UP000254807">
    <property type="component" value="Unassembled WGS sequence"/>
</dbReference>
<evidence type="ECO:0000313" key="1">
    <source>
        <dbReference type="EMBL" id="MDT2689431.1"/>
    </source>
</evidence>
<gene>
    <name evidence="2" type="primary">galM_1</name>
    <name evidence="2" type="ORF">NCTC12360_01220</name>
    <name evidence="1" type="ORF">P7E30_04290</name>
</gene>
<dbReference type="InterPro" id="IPR008183">
    <property type="entry name" value="Aldose_1/G6P_1-epimerase"/>
</dbReference>
<keyword evidence="3" id="KW-1185">Reference proteome</keyword>
<dbReference type="CDD" id="cd09024">
    <property type="entry name" value="Aldose_epim_lacX"/>
    <property type="match status" value="1"/>
</dbReference>
<proteinExistence type="predicted"/>
<sequence length="291" mass="33124">MTVTISAGHLQATIAEKGAELQSLIDVNTNLEYIWQADPAHWGKHAPILFPIVGALKDNQYRYKGETYHLPRHGFARDMTFEVVEHKVDYVRLLLASSEETKSNYPFDFQLFVSYELGGDGLVVKYQVVNDSQEDMFFSIGGHPAFNVPLGEDNVFEDFYLTFSPKKSRVKLPLVGNYIDLEQRTLGQTNTDLRLTHEMFKNDALIYETKGLNSFSIRSEKSPHSVTLSYNNMPYVGFWTTYPVESPFLCIEPWVGIADTLETSGELHEKTGIQRLAANEQFETKYSITVK</sequence>
<dbReference type="AlphaFoldDB" id="A0A376H0V7"/>
<dbReference type="RefSeq" id="WP_060815386.1">
    <property type="nucleotide sequence ID" value="NZ_JARPZN010000002.1"/>
</dbReference>
<dbReference type="EC" id="5.1.3.3" evidence="2"/>
<evidence type="ECO:0000313" key="2">
    <source>
        <dbReference type="EMBL" id="STD82784.1"/>
    </source>
</evidence>
<dbReference type="GO" id="GO:0004034">
    <property type="term" value="F:aldose 1-epimerase activity"/>
    <property type="evidence" value="ECO:0007669"/>
    <property type="project" value="UniProtKB-EC"/>
</dbReference>
<reference evidence="1" key="2">
    <citation type="submission" date="2023-03" db="EMBL/GenBank/DDBJ databases">
        <authorList>
            <person name="Shen W."/>
            <person name="Cai J."/>
        </authorList>
    </citation>
    <scope>NUCLEOTIDE SEQUENCE</scope>
    <source>
        <strain evidence="1">K69-2</strain>
    </source>
</reference>
<organism evidence="2 3">
    <name type="scientific">Enterococcus gallinarum</name>
    <dbReference type="NCBI Taxonomy" id="1353"/>
    <lineage>
        <taxon>Bacteria</taxon>
        <taxon>Bacillati</taxon>
        <taxon>Bacillota</taxon>
        <taxon>Bacilli</taxon>
        <taxon>Lactobacillales</taxon>
        <taxon>Enterococcaceae</taxon>
        <taxon>Enterococcus</taxon>
    </lineage>
</organism>
<name>A0A376H0V7_ENTGA</name>
<dbReference type="Gene3D" id="2.70.98.10">
    <property type="match status" value="1"/>
</dbReference>
<dbReference type="GO" id="GO:0030246">
    <property type="term" value="F:carbohydrate binding"/>
    <property type="evidence" value="ECO:0007669"/>
    <property type="project" value="InterPro"/>
</dbReference>
<dbReference type="InterPro" id="IPR037481">
    <property type="entry name" value="LacX"/>
</dbReference>
<dbReference type="Pfam" id="PF01263">
    <property type="entry name" value="Aldose_epim"/>
    <property type="match status" value="1"/>
</dbReference>
<dbReference type="InterPro" id="IPR014718">
    <property type="entry name" value="GH-type_carb-bd"/>
</dbReference>
<dbReference type="OrthoDB" id="9795355at2"/>
<dbReference type="GO" id="GO:0005975">
    <property type="term" value="P:carbohydrate metabolic process"/>
    <property type="evidence" value="ECO:0007669"/>
    <property type="project" value="InterPro"/>
</dbReference>
<dbReference type="EMBL" id="JARPZN010000002">
    <property type="protein sequence ID" value="MDT2689431.1"/>
    <property type="molecule type" value="Genomic_DNA"/>
</dbReference>